<gene>
    <name evidence="1" type="ORF">CAEBREN_12277</name>
</gene>
<keyword evidence="2" id="KW-1185">Reference proteome</keyword>
<protein>
    <submittedName>
        <fullName evidence="1">Uncharacterized protein</fullName>
    </submittedName>
</protein>
<reference evidence="2" key="1">
    <citation type="submission" date="2011-07" db="EMBL/GenBank/DDBJ databases">
        <authorList>
            <consortium name="Caenorhabditis brenneri Sequencing and Analysis Consortium"/>
            <person name="Wilson R.K."/>
        </authorList>
    </citation>
    <scope>NUCLEOTIDE SEQUENCE [LARGE SCALE GENOMIC DNA]</scope>
    <source>
        <strain evidence="2">PB2801</strain>
    </source>
</reference>
<dbReference type="Proteomes" id="UP000008068">
    <property type="component" value="Unassembled WGS sequence"/>
</dbReference>
<organism evidence="2">
    <name type="scientific">Caenorhabditis brenneri</name>
    <name type="common">Nematode worm</name>
    <dbReference type="NCBI Taxonomy" id="135651"/>
    <lineage>
        <taxon>Eukaryota</taxon>
        <taxon>Metazoa</taxon>
        <taxon>Ecdysozoa</taxon>
        <taxon>Nematoda</taxon>
        <taxon>Chromadorea</taxon>
        <taxon>Rhabditida</taxon>
        <taxon>Rhabditina</taxon>
        <taxon>Rhabditomorpha</taxon>
        <taxon>Rhabditoidea</taxon>
        <taxon>Rhabditidae</taxon>
        <taxon>Peloderinae</taxon>
        <taxon>Caenorhabditis</taxon>
    </lineage>
</organism>
<sequence length="160" mass="17998">MTDQPIRVNVLFEFKNSDLIGSITDLEALKKFPLAFNACGSNYEPKVVLPMFCGPKTGIFILEALPELIDPKDMEPNNRPAYFEKMVSMPFNEIMDIAIAADFHLCDLLVANASAAMREKAALRNMEIFQVHNAWILVGESTIMMPEDCRFPPRNISTVN</sequence>
<dbReference type="InParanoid" id="G0M8K7"/>
<name>G0M8K7_CAEBE</name>
<dbReference type="HOGENOM" id="CLU_1653655_0_0_1"/>
<evidence type="ECO:0000313" key="2">
    <source>
        <dbReference type="Proteomes" id="UP000008068"/>
    </source>
</evidence>
<dbReference type="AlphaFoldDB" id="G0M8K7"/>
<evidence type="ECO:0000313" key="1">
    <source>
        <dbReference type="EMBL" id="EGT30379.1"/>
    </source>
</evidence>
<proteinExistence type="predicted"/>
<accession>G0M8K7</accession>
<dbReference type="EMBL" id="GL379786">
    <property type="protein sequence ID" value="EGT30379.1"/>
    <property type="molecule type" value="Genomic_DNA"/>
</dbReference>